<keyword evidence="4" id="KW-1185">Reference proteome</keyword>
<feature type="compositionally biased region" description="Low complexity" evidence="1">
    <location>
        <begin position="321"/>
        <end position="358"/>
    </location>
</feature>
<evidence type="ECO:0000256" key="2">
    <source>
        <dbReference type="SAM" id="Phobius"/>
    </source>
</evidence>
<dbReference type="EMBL" id="SPLM01000110">
    <property type="protein sequence ID" value="TMW58847.1"/>
    <property type="molecule type" value="Genomic_DNA"/>
</dbReference>
<keyword evidence="2" id="KW-0812">Transmembrane</keyword>
<keyword evidence="2" id="KW-0472">Membrane</keyword>
<dbReference type="PANTHER" id="PTHR21324">
    <property type="entry name" value="FASTING-INDUCIBLE INTEGRAL MEMBRANE PROTEIN TM6P1-RELATED"/>
    <property type="match status" value="1"/>
</dbReference>
<feature type="transmembrane region" description="Helical" evidence="2">
    <location>
        <begin position="96"/>
        <end position="117"/>
    </location>
</feature>
<feature type="transmembrane region" description="Helical" evidence="2">
    <location>
        <begin position="190"/>
        <end position="212"/>
    </location>
</feature>
<dbReference type="AlphaFoldDB" id="A0A8K1FGL9"/>
<dbReference type="Proteomes" id="UP000794436">
    <property type="component" value="Unassembled WGS sequence"/>
</dbReference>
<evidence type="ECO:0000313" key="3">
    <source>
        <dbReference type="EMBL" id="TMW58847.1"/>
    </source>
</evidence>
<protein>
    <submittedName>
        <fullName evidence="3">Uncharacterized protein</fullName>
    </submittedName>
</protein>
<feature type="transmembrane region" description="Helical" evidence="2">
    <location>
        <begin position="12"/>
        <end position="31"/>
    </location>
</feature>
<sequence>MLRCVVYQVVPALAFATGVLTLAVPVIIALANHSYLGGLSWPFVADLSRDFPSSVVFTIGLNVLAVLLGATWVLNYRRHQLFLANALLEDAVIVSFVRLSVTCNTLGATGALMLPLYVLVKVATLPHRLAGAVFMILEALACVINSVLNYRICIVRREELETGVFVTFKYTSRSLAVDKLKALKRAKRSFLIELACSALCLMSVFVYLPILYKVIPAKRLTVDECESRGFGDHYCNDSVRLNDHETALWNYEMDFAGYQVRAFAQLGSLLTLLTYLLSFIVSHSDDESDPMNQDVSRQAPLLASPSGDDKERRGRRRSRSRAGSPAKRASRVRSPSNSPPKRSSFSSPRASPANAPRNYSYISV</sequence>
<name>A0A8K1FGL9_PYTOL</name>
<gene>
    <name evidence="3" type="ORF">Poli38472_006992</name>
</gene>
<reference evidence="3" key="1">
    <citation type="submission" date="2019-03" db="EMBL/GenBank/DDBJ databases">
        <title>Long read genome sequence of the mycoparasitic Pythium oligandrum ATCC 38472 isolated from sugarbeet rhizosphere.</title>
        <authorList>
            <person name="Gaulin E."/>
        </authorList>
    </citation>
    <scope>NUCLEOTIDE SEQUENCE</scope>
    <source>
        <strain evidence="3">ATCC 38472_TT</strain>
    </source>
</reference>
<accession>A0A8K1FGL9</accession>
<feature type="transmembrane region" description="Helical" evidence="2">
    <location>
        <begin position="262"/>
        <end position="281"/>
    </location>
</feature>
<proteinExistence type="predicted"/>
<feature type="region of interest" description="Disordered" evidence="1">
    <location>
        <begin position="287"/>
        <end position="364"/>
    </location>
</feature>
<evidence type="ECO:0000256" key="1">
    <source>
        <dbReference type="SAM" id="MobiDB-lite"/>
    </source>
</evidence>
<keyword evidence="2" id="KW-1133">Transmembrane helix</keyword>
<dbReference type="PANTHER" id="PTHR21324:SF2">
    <property type="entry name" value="EG:22E5.9 PROTEIN"/>
    <property type="match status" value="1"/>
</dbReference>
<evidence type="ECO:0000313" key="4">
    <source>
        <dbReference type="Proteomes" id="UP000794436"/>
    </source>
</evidence>
<feature type="transmembrane region" description="Helical" evidence="2">
    <location>
        <begin position="129"/>
        <end position="148"/>
    </location>
</feature>
<dbReference type="InterPro" id="IPR050911">
    <property type="entry name" value="DRAM/TMEM150_Autophagy_Mod"/>
</dbReference>
<feature type="transmembrane region" description="Helical" evidence="2">
    <location>
        <begin position="51"/>
        <end position="75"/>
    </location>
</feature>
<comment type="caution">
    <text evidence="3">The sequence shown here is derived from an EMBL/GenBank/DDBJ whole genome shotgun (WGS) entry which is preliminary data.</text>
</comment>
<organism evidence="3 4">
    <name type="scientific">Pythium oligandrum</name>
    <name type="common">Mycoparasitic fungus</name>
    <dbReference type="NCBI Taxonomy" id="41045"/>
    <lineage>
        <taxon>Eukaryota</taxon>
        <taxon>Sar</taxon>
        <taxon>Stramenopiles</taxon>
        <taxon>Oomycota</taxon>
        <taxon>Peronosporomycetes</taxon>
        <taxon>Pythiales</taxon>
        <taxon>Pythiaceae</taxon>
        <taxon>Pythium</taxon>
    </lineage>
</organism>
<dbReference type="OrthoDB" id="164956at2759"/>